<evidence type="ECO:0000313" key="3">
    <source>
        <dbReference type="Proteomes" id="UP000315751"/>
    </source>
</evidence>
<accession>A0A560HBH9</accession>
<organism evidence="2 3">
    <name type="scientific">Nitrospirillum amazonense</name>
    <dbReference type="NCBI Taxonomy" id="28077"/>
    <lineage>
        <taxon>Bacteria</taxon>
        <taxon>Pseudomonadati</taxon>
        <taxon>Pseudomonadota</taxon>
        <taxon>Alphaproteobacteria</taxon>
        <taxon>Rhodospirillales</taxon>
        <taxon>Azospirillaceae</taxon>
        <taxon>Nitrospirillum</taxon>
    </lineage>
</organism>
<dbReference type="EMBL" id="VITR01000004">
    <property type="protein sequence ID" value="TWB43716.1"/>
    <property type="molecule type" value="Genomic_DNA"/>
</dbReference>
<comment type="caution">
    <text evidence="2">The sequence shown here is derived from an EMBL/GenBank/DDBJ whole genome shotgun (WGS) entry which is preliminary data.</text>
</comment>
<reference evidence="2 3" key="1">
    <citation type="submission" date="2019-06" db="EMBL/GenBank/DDBJ databases">
        <title>Genomic Encyclopedia of Type Strains, Phase IV (KMG-V): Genome sequencing to study the core and pangenomes of soil and plant-associated prokaryotes.</title>
        <authorList>
            <person name="Whitman W."/>
        </authorList>
    </citation>
    <scope>NUCLEOTIDE SEQUENCE [LARGE SCALE GENOMIC DNA]</scope>
    <source>
        <strain evidence="2 3">BR 11622</strain>
    </source>
</reference>
<sequence>MQLRMRPRPPDLCGERSGLQREEAKAADAAARRLRESYKEKLCPQPQEELALGLLTLK</sequence>
<keyword evidence="3" id="KW-1185">Reference proteome</keyword>
<name>A0A560HBH9_9PROT</name>
<gene>
    <name evidence="2" type="ORF">FBZ90_104103</name>
</gene>
<evidence type="ECO:0000313" key="2">
    <source>
        <dbReference type="EMBL" id="TWB43716.1"/>
    </source>
</evidence>
<dbReference type="Proteomes" id="UP000315751">
    <property type="component" value="Unassembled WGS sequence"/>
</dbReference>
<proteinExistence type="predicted"/>
<protein>
    <submittedName>
        <fullName evidence="2">Uncharacterized protein</fullName>
    </submittedName>
</protein>
<dbReference type="AlphaFoldDB" id="A0A560HBH9"/>
<evidence type="ECO:0000256" key="1">
    <source>
        <dbReference type="SAM" id="MobiDB-lite"/>
    </source>
</evidence>
<feature type="region of interest" description="Disordered" evidence="1">
    <location>
        <begin position="1"/>
        <end position="21"/>
    </location>
</feature>